<dbReference type="Pfam" id="PF14344">
    <property type="entry name" value="DUF4397"/>
    <property type="match status" value="1"/>
</dbReference>
<comment type="caution">
    <text evidence="2">The sequence shown here is derived from an EMBL/GenBank/DDBJ whole genome shotgun (WGS) entry which is preliminary data.</text>
</comment>
<keyword evidence="3" id="KW-1185">Reference proteome</keyword>
<name>A0ABR6EZY9_9SPHI</name>
<evidence type="ECO:0000313" key="3">
    <source>
        <dbReference type="Proteomes" id="UP000636110"/>
    </source>
</evidence>
<dbReference type="EMBL" id="WNXC01000006">
    <property type="protein sequence ID" value="MBB2150526.1"/>
    <property type="molecule type" value="Genomic_DNA"/>
</dbReference>
<evidence type="ECO:0000259" key="1">
    <source>
        <dbReference type="Pfam" id="PF14344"/>
    </source>
</evidence>
<dbReference type="PROSITE" id="PS51257">
    <property type="entry name" value="PROKAR_LIPOPROTEIN"/>
    <property type="match status" value="1"/>
</dbReference>
<accession>A0ABR6EZY9</accession>
<dbReference type="InterPro" id="IPR025510">
    <property type="entry name" value="DUF4397"/>
</dbReference>
<feature type="domain" description="DUF4397" evidence="1">
    <location>
        <begin position="43"/>
        <end position="157"/>
    </location>
</feature>
<dbReference type="RefSeq" id="WP_182959559.1">
    <property type="nucleotide sequence ID" value="NZ_WNXC01000006.1"/>
</dbReference>
<gene>
    <name evidence="2" type="ORF">GM920_16635</name>
</gene>
<dbReference type="Proteomes" id="UP000636110">
    <property type="component" value="Unassembled WGS sequence"/>
</dbReference>
<proteinExistence type="predicted"/>
<evidence type="ECO:0000313" key="2">
    <source>
        <dbReference type="EMBL" id="MBB2150526.1"/>
    </source>
</evidence>
<protein>
    <submittedName>
        <fullName evidence="2">DUF4397 domain-containing protein</fullName>
    </submittedName>
</protein>
<sequence>MMKKSTKTIGNRLTNVTLWGMLGLFIQLSTACMKSDTTTTNTANLSIINTSPGLGTFNVYLNGTQVNSGALAFGGVLNYVQYSAGDFITKFTTASSTDALLSKTITLTGNNVYSYFVIDKGEKMDGLLITDVMNVASTEKAFIRFIHLSPDTKALDFAIAEKGNIISNKSYKEASEFTAVDAGTYNLQLKDHDSQELKTSLEASTLTAGKYYTIISRGLQNAIVSSEQSFSAQLMTNL</sequence>
<organism evidence="2 3">
    <name type="scientific">Pedobacter gandavensis</name>
    <dbReference type="NCBI Taxonomy" id="2679963"/>
    <lineage>
        <taxon>Bacteria</taxon>
        <taxon>Pseudomonadati</taxon>
        <taxon>Bacteroidota</taxon>
        <taxon>Sphingobacteriia</taxon>
        <taxon>Sphingobacteriales</taxon>
        <taxon>Sphingobacteriaceae</taxon>
        <taxon>Pedobacter</taxon>
    </lineage>
</organism>
<reference evidence="2 3" key="1">
    <citation type="submission" date="2019-11" db="EMBL/GenBank/DDBJ databases">
        <title>Description of Pedobacter sp. LMG 31462T.</title>
        <authorList>
            <person name="Carlier A."/>
            <person name="Qi S."/>
            <person name="Vandamme P."/>
        </authorList>
    </citation>
    <scope>NUCLEOTIDE SEQUENCE [LARGE SCALE GENOMIC DNA]</scope>
    <source>
        <strain evidence="2 3">LMG 31462</strain>
    </source>
</reference>